<dbReference type="InterPro" id="IPR015424">
    <property type="entry name" value="PyrdxlP-dep_Trfase"/>
</dbReference>
<dbReference type="GO" id="GO:0003700">
    <property type="term" value="F:DNA-binding transcription factor activity"/>
    <property type="evidence" value="ECO:0007669"/>
    <property type="project" value="InterPro"/>
</dbReference>
<dbReference type="AlphaFoldDB" id="A0A919V876"/>
<dbReference type="EMBL" id="BOOW01000019">
    <property type="protein sequence ID" value="GII92912.1"/>
    <property type="molecule type" value="Genomic_DNA"/>
</dbReference>
<organism evidence="7 8">
    <name type="scientific">Sinosporangium siamense</name>
    <dbReference type="NCBI Taxonomy" id="1367973"/>
    <lineage>
        <taxon>Bacteria</taxon>
        <taxon>Bacillati</taxon>
        <taxon>Actinomycetota</taxon>
        <taxon>Actinomycetes</taxon>
        <taxon>Streptosporangiales</taxon>
        <taxon>Streptosporangiaceae</taxon>
        <taxon>Sinosporangium</taxon>
    </lineage>
</organism>
<dbReference type="InterPro" id="IPR051446">
    <property type="entry name" value="HTH_trans_reg/aminotransferase"/>
</dbReference>
<proteinExistence type="inferred from homology"/>
<evidence type="ECO:0000256" key="1">
    <source>
        <dbReference type="ARBA" id="ARBA00005384"/>
    </source>
</evidence>
<evidence type="ECO:0000313" key="8">
    <source>
        <dbReference type="Proteomes" id="UP000606172"/>
    </source>
</evidence>
<evidence type="ECO:0000256" key="4">
    <source>
        <dbReference type="ARBA" id="ARBA00023125"/>
    </source>
</evidence>
<dbReference type="CDD" id="cd00609">
    <property type="entry name" value="AAT_like"/>
    <property type="match status" value="1"/>
</dbReference>
<dbReference type="InterPro" id="IPR004839">
    <property type="entry name" value="Aminotransferase_I/II_large"/>
</dbReference>
<keyword evidence="3" id="KW-0805">Transcription regulation</keyword>
<dbReference type="SUPFAM" id="SSF46785">
    <property type="entry name" value="Winged helix' DNA-binding domain"/>
    <property type="match status" value="1"/>
</dbReference>
<dbReference type="InterPro" id="IPR036390">
    <property type="entry name" value="WH_DNA-bd_sf"/>
</dbReference>
<keyword evidence="5" id="KW-0804">Transcription</keyword>
<protein>
    <submittedName>
        <fullName evidence="7">GntR family transcriptional regulator</fullName>
    </submittedName>
</protein>
<evidence type="ECO:0000313" key="7">
    <source>
        <dbReference type="EMBL" id="GII92912.1"/>
    </source>
</evidence>
<name>A0A919V876_9ACTN</name>
<dbReference type="Proteomes" id="UP000606172">
    <property type="component" value="Unassembled WGS sequence"/>
</dbReference>
<dbReference type="Pfam" id="PF00392">
    <property type="entry name" value="GntR"/>
    <property type="match status" value="1"/>
</dbReference>
<feature type="domain" description="HTH gntR-type" evidence="6">
    <location>
        <begin position="23"/>
        <end position="91"/>
    </location>
</feature>
<dbReference type="Gene3D" id="1.10.10.10">
    <property type="entry name" value="Winged helix-like DNA-binding domain superfamily/Winged helix DNA-binding domain"/>
    <property type="match status" value="1"/>
</dbReference>
<evidence type="ECO:0000256" key="5">
    <source>
        <dbReference type="ARBA" id="ARBA00023163"/>
    </source>
</evidence>
<dbReference type="InterPro" id="IPR036388">
    <property type="entry name" value="WH-like_DNA-bd_sf"/>
</dbReference>
<reference evidence="7" key="1">
    <citation type="submission" date="2021-01" db="EMBL/GenBank/DDBJ databases">
        <title>Whole genome shotgun sequence of Sinosporangium siamense NBRC 109515.</title>
        <authorList>
            <person name="Komaki H."/>
            <person name="Tamura T."/>
        </authorList>
    </citation>
    <scope>NUCLEOTIDE SEQUENCE</scope>
    <source>
        <strain evidence="7">NBRC 109515</strain>
    </source>
</reference>
<dbReference type="Pfam" id="PF00155">
    <property type="entry name" value="Aminotran_1_2"/>
    <property type="match status" value="1"/>
</dbReference>
<evidence type="ECO:0000259" key="6">
    <source>
        <dbReference type="PROSITE" id="PS50949"/>
    </source>
</evidence>
<keyword evidence="8" id="KW-1185">Reference proteome</keyword>
<sequence>MLANQSSYAADLALPDLPRRPERTLTGRLAGSLQDAIRSRRLRPGAPVPSSRALANQLGCSRWVVVQVYEQLVAEGFLTATPGGATRVYDLPGQSRPQAIEPPASTLRYRIDLTPGQPDLSAFPASAWLRSTQHVLASMEWDSLNYVDPSGHPHFKSTMSEVLGRGRGVVAQAQQIHATAGASHAIGLICRAAARHGHTHIAVEEPGWPPLRAFSEAAGLKLVPIPVDQHGLRVDLLEQSPHVRLALVTPAHQFPTGVVMSPERRNALLQWSVAVDGLIIEDSYDSEFRYDKRPLGCLQSMAPDRVAFVGSTTKLLAPSLRLGWLVAPPQWSPLVAAAREGHDLGVSALIQLTFADLAGNGQLERHLNRSRRLYRAKRACMLDALSTHLPHLQVVGIAAGLHLLARLPAGSDERRITAVAARHGVKVFGLERYDMGVSRQRGLVLGYARATMPAIQEGIRILSTCM</sequence>
<dbReference type="SUPFAM" id="SSF53383">
    <property type="entry name" value="PLP-dependent transferases"/>
    <property type="match status" value="1"/>
</dbReference>
<dbReference type="SMART" id="SM00345">
    <property type="entry name" value="HTH_GNTR"/>
    <property type="match status" value="1"/>
</dbReference>
<dbReference type="InterPro" id="IPR000524">
    <property type="entry name" value="Tscrpt_reg_HTH_GntR"/>
</dbReference>
<keyword evidence="2" id="KW-0663">Pyridoxal phosphate</keyword>
<dbReference type="InterPro" id="IPR015421">
    <property type="entry name" value="PyrdxlP-dep_Trfase_major"/>
</dbReference>
<keyword evidence="4" id="KW-0238">DNA-binding</keyword>
<dbReference type="Gene3D" id="3.40.640.10">
    <property type="entry name" value="Type I PLP-dependent aspartate aminotransferase-like (Major domain)"/>
    <property type="match status" value="1"/>
</dbReference>
<dbReference type="GO" id="GO:0003677">
    <property type="term" value="F:DNA binding"/>
    <property type="evidence" value="ECO:0007669"/>
    <property type="project" value="UniProtKB-KW"/>
</dbReference>
<dbReference type="PANTHER" id="PTHR46577">
    <property type="entry name" value="HTH-TYPE TRANSCRIPTIONAL REGULATORY PROTEIN GABR"/>
    <property type="match status" value="1"/>
</dbReference>
<gene>
    <name evidence="7" type="ORF">Ssi02_31430</name>
</gene>
<dbReference type="RefSeq" id="WP_204026067.1">
    <property type="nucleotide sequence ID" value="NZ_BOOW01000019.1"/>
</dbReference>
<dbReference type="PANTHER" id="PTHR46577:SF1">
    <property type="entry name" value="HTH-TYPE TRANSCRIPTIONAL REGULATORY PROTEIN GABR"/>
    <property type="match status" value="1"/>
</dbReference>
<comment type="caution">
    <text evidence="7">The sequence shown here is derived from an EMBL/GenBank/DDBJ whole genome shotgun (WGS) entry which is preliminary data.</text>
</comment>
<evidence type="ECO:0000256" key="2">
    <source>
        <dbReference type="ARBA" id="ARBA00022898"/>
    </source>
</evidence>
<comment type="similarity">
    <text evidence="1">In the C-terminal section; belongs to the class-I pyridoxal-phosphate-dependent aminotransferase family.</text>
</comment>
<accession>A0A919V876</accession>
<dbReference type="GO" id="GO:0030170">
    <property type="term" value="F:pyridoxal phosphate binding"/>
    <property type="evidence" value="ECO:0007669"/>
    <property type="project" value="InterPro"/>
</dbReference>
<dbReference type="PROSITE" id="PS50949">
    <property type="entry name" value="HTH_GNTR"/>
    <property type="match status" value="1"/>
</dbReference>
<dbReference type="CDD" id="cd07377">
    <property type="entry name" value="WHTH_GntR"/>
    <property type="match status" value="1"/>
</dbReference>
<evidence type="ECO:0000256" key="3">
    <source>
        <dbReference type="ARBA" id="ARBA00023015"/>
    </source>
</evidence>